<keyword evidence="2" id="KW-0472">Membrane</keyword>
<feature type="region of interest" description="Disordered" evidence="1">
    <location>
        <begin position="1"/>
        <end position="24"/>
    </location>
</feature>
<evidence type="ECO:0000256" key="2">
    <source>
        <dbReference type="SAM" id="Phobius"/>
    </source>
</evidence>
<evidence type="ECO:0000256" key="1">
    <source>
        <dbReference type="SAM" id="MobiDB-lite"/>
    </source>
</evidence>
<feature type="transmembrane region" description="Helical" evidence="2">
    <location>
        <begin position="365"/>
        <end position="383"/>
    </location>
</feature>
<feature type="domain" description="DUF3533" evidence="3">
    <location>
        <begin position="60"/>
        <end position="356"/>
    </location>
</feature>
<feature type="transmembrane region" description="Helical" evidence="2">
    <location>
        <begin position="50"/>
        <end position="74"/>
    </location>
</feature>
<evidence type="ECO:0000259" key="3">
    <source>
        <dbReference type="Pfam" id="PF12051"/>
    </source>
</evidence>
<dbReference type="Proteomes" id="UP001221757">
    <property type="component" value="Unassembled WGS sequence"/>
</dbReference>
<sequence length="395" mass="43023">MEHPIRLDSSIDASDRAHHEKTKSFDEVAPPPFSMNFLDKSPAATTARGIYLHTLFGGTMALSILIFAVFSIYWGSVYTTPARALPGWIVDFDGGFVGESVVTALKALDPGRGIAWQVIPASQLPNGIAQLNDALTDEKTWFGLAINAGASANLTAALSTPDASYNPSAAITFVTLEARNEDIYPILLAMVQFRAPGRKKCVVLGHLARLISTAPQTVTMPIGYTVTNLRPFDVPLAEAVTFVGLIYMLILSFFIVMISNAGRLASGLDTHLTLRSLIALRLVTPFIAYFILSRAFRSRSTASAFGRAGFVIFWMLSYLGMLACGLAVEAMITLLTIRFIPFFLLIWIISNVAVCVFLGMNFGILIAWVVVSCITLPTFQWLMRRSAVRARAQAA</sequence>
<feature type="transmembrane region" description="Helical" evidence="2">
    <location>
        <begin position="272"/>
        <end position="292"/>
    </location>
</feature>
<feature type="transmembrane region" description="Helical" evidence="2">
    <location>
        <begin position="304"/>
        <end position="328"/>
    </location>
</feature>
<keyword evidence="2" id="KW-0812">Transmembrane</keyword>
<name>A0AAD7D0Q5_MYCRO</name>
<keyword evidence="2" id="KW-1133">Transmembrane helix</keyword>
<dbReference type="EMBL" id="JARKIE010000163">
    <property type="protein sequence ID" value="KAJ7673380.1"/>
    <property type="molecule type" value="Genomic_DNA"/>
</dbReference>
<keyword evidence="5" id="KW-1185">Reference proteome</keyword>
<evidence type="ECO:0000313" key="4">
    <source>
        <dbReference type="EMBL" id="KAJ7673380.1"/>
    </source>
</evidence>
<dbReference type="AlphaFoldDB" id="A0AAD7D0Q5"/>
<dbReference type="GO" id="GO:0016020">
    <property type="term" value="C:membrane"/>
    <property type="evidence" value="ECO:0007669"/>
    <property type="project" value="TreeGrafter"/>
</dbReference>
<comment type="caution">
    <text evidence="4">The sequence shown here is derived from an EMBL/GenBank/DDBJ whole genome shotgun (WGS) entry which is preliminary data.</text>
</comment>
<dbReference type="PANTHER" id="PTHR34814">
    <property type="entry name" value="NITROSOGUANIDINE RESISTANCE PROTEIN SNG1"/>
    <property type="match status" value="1"/>
</dbReference>
<evidence type="ECO:0000313" key="5">
    <source>
        <dbReference type="Proteomes" id="UP001221757"/>
    </source>
</evidence>
<feature type="transmembrane region" description="Helical" evidence="2">
    <location>
        <begin position="340"/>
        <end position="359"/>
    </location>
</feature>
<feature type="compositionally biased region" description="Basic and acidic residues" evidence="1">
    <location>
        <begin position="13"/>
        <end position="24"/>
    </location>
</feature>
<dbReference type="Pfam" id="PF12051">
    <property type="entry name" value="DUF3533"/>
    <property type="match status" value="1"/>
</dbReference>
<proteinExistence type="predicted"/>
<organism evidence="4 5">
    <name type="scientific">Mycena rosella</name>
    <name type="common">Pink bonnet</name>
    <name type="synonym">Agaricus rosellus</name>
    <dbReference type="NCBI Taxonomy" id="1033263"/>
    <lineage>
        <taxon>Eukaryota</taxon>
        <taxon>Fungi</taxon>
        <taxon>Dikarya</taxon>
        <taxon>Basidiomycota</taxon>
        <taxon>Agaricomycotina</taxon>
        <taxon>Agaricomycetes</taxon>
        <taxon>Agaricomycetidae</taxon>
        <taxon>Agaricales</taxon>
        <taxon>Marasmiineae</taxon>
        <taxon>Mycenaceae</taxon>
        <taxon>Mycena</taxon>
    </lineage>
</organism>
<dbReference type="PANTHER" id="PTHR34814:SF1">
    <property type="entry name" value="NITROSOGUANIDINE RESISTANCE PROTEIN SNG1"/>
    <property type="match status" value="1"/>
</dbReference>
<dbReference type="InterPro" id="IPR022703">
    <property type="entry name" value="DUF3533"/>
</dbReference>
<gene>
    <name evidence="4" type="ORF">B0H17DRAFT_1083245</name>
</gene>
<accession>A0AAD7D0Q5</accession>
<protein>
    <recommendedName>
        <fullName evidence="3">DUF3533 domain-containing protein</fullName>
    </recommendedName>
</protein>
<feature type="transmembrane region" description="Helical" evidence="2">
    <location>
        <begin position="239"/>
        <end position="260"/>
    </location>
</feature>
<reference evidence="4" key="1">
    <citation type="submission" date="2023-03" db="EMBL/GenBank/DDBJ databases">
        <title>Massive genome expansion in bonnet fungi (Mycena s.s.) driven by repeated elements and novel gene families across ecological guilds.</title>
        <authorList>
            <consortium name="Lawrence Berkeley National Laboratory"/>
            <person name="Harder C.B."/>
            <person name="Miyauchi S."/>
            <person name="Viragh M."/>
            <person name="Kuo A."/>
            <person name="Thoen E."/>
            <person name="Andreopoulos B."/>
            <person name="Lu D."/>
            <person name="Skrede I."/>
            <person name="Drula E."/>
            <person name="Henrissat B."/>
            <person name="Morin E."/>
            <person name="Kohler A."/>
            <person name="Barry K."/>
            <person name="LaButti K."/>
            <person name="Morin E."/>
            <person name="Salamov A."/>
            <person name="Lipzen A."/>
            <person name="Mereny Z."/>
            <person name="Hegedus B."/>
            <person name="Baldrian P."/>
            <person name="Stursova M."/>
            <person name="Weitz H."/>
            <person name="Taylor A."/>
            <person name="Grigoriev I.V."/>
            <person name="Nagy L.G."/>
            <person name="Martin F."/>
            <person name="Kauserud H."/>
        </authorList>
    </citation>
    <scope>NUCLEOTIDE SEQUENCE</scope>
    <source>
        <strain evidence="4">CBHHK067</strain>
    </source>
</reference>
<dbReference type="InterPro" id="IPR053001">
    <property type="entry name" value="MNNG_permease-like"/>
</dbReference>